<name>A0A383AGN6_9ZZZZ</name>
<keyword evidence="2" id="KW-0808">Transferase</keyword>
<feature type="non-terminal residue" evidence="3">
    <location>
        <position position="148"/>
    </location>
</feature>
<dbReference type="Pfam" id="PF00145">
    <property type="entry name" value="DNA_methylase"/>
    <property type="match status" value="1"/>
</dbReference>
<dbReference type="GO" id="GO:0008168">
    <property type="term" value="F:methyltransferase activity"/>
    <property type="evidence" value="ECO:0007669"/>
    <property type="project" value="UniProtKB-KW"/>
</dbReference>
<evidence type="ECO:0000256" key="1">
    <source>
        <dbReference type="ARBA" id="ARBA00022603"/>
    </source>
</evidence>
<dbReference type="AlphaFoldDB" id="A0A383AGN6"/>
<dbReference type="GO" id="GO:0032259">
    <property type="term" value="P:methylation"/>
    <property type="evidence" value="ECO:0007669"/>
    <property type="project" value="UniProtKB-KW"/>
</dbReference>
<keyword evidence="1" id="KW-0489">Methyltransferase</keyword>
<evidence type="ECO:0000313" key="3">
    <source>
        <dbReference type="EMBL" id="SVE06325.1"/>
    </source>
</evidence>
<dbReference type="SUPFAM" id="SSF53335">
    <property type="entry name" value="S-adenosyl-L-methionine-dependent methyltransferases"/>
    <property type="match status" value="1"/>
</dbReference>
<dbReference type="EMBL" id="UINC01191602">
    <property type="protein sequence ID" value="SVE06325.1"/>
    <property type="molecule type" value="Genomic_DNA"/>
</dbReference>
<gene>
    <name evidence="3" type="ORF">METZ01_LOCUS459179</name>
</gene>
<sequence>MKIPIIDLFAGPGGLGEGFSSYQNSSSSPFQIVLSVEKDPVAHKTLKTRALIRQFKNEIPDDYYEFLRSDKSVFADHLDRRLFEKQIRNAESEAQNLTLGPDNNEIKNLISNRLKWKEFILIGGPPCQAYSLIGRSRMKGTVDFERDE</sequence>
<evidence type="ECO:0008006" key="4">
    <source>
        <dbReference type="Google" id="ProtNLM"/>
    </source>
</evidence>
<dbReference type="InterPro" id="IPR029063">
    <property type="entry name" value="SAM-dependent_MTases_sf"/>
</dbReference>
<dbReference type="InterPro" id="IPR001525">
    <property type="entry name" value="C5_MeTfrase"/>
</dbReference>
<reference evidence="3" key="1">
    <citation type="submission" date="2018-05" db="EMBL/GenBank/DDBJ databases">
        <authorList>
            <person name="Lanie J.A."/>
            <person name="Ng W.-L."/>
            <person name="Kazmierczak K.M."/>
            <person name="Andrzejewski T.M."/>
            <person name="Davidsen T.M."/>
            <person name="Wayne K.J."/>
            <person name="Tettelin H."/>
            <person name="Glass J.I."/>
            <person name="Rusch D."/>
            <person name="Podicherti R."/>
            <person name="Tsui H.-C.T."/>
            <person name="Winkler M.E."/>
        </authorList>
    </citation>
    <scope>NUCLEOTIDE SEQUENCE</scope>
</reference>
<organism evidence="3">
    <name type="scientific">marine metagenome</name>
    <dbReference type="NCBI Taxonomy" id="408172"/>
    <lineage>
        <taxon>unclassified sequences</taxon>
        <taxon>metagenomes</taxon>
        <taxon>ecological metagenomes</taxon>
    </lineage>
</organism>
<protein>
    <recommendedName>
        <fullName evidence="4">DNA (cytosine-5-)-methyltransferase</fullName>
    </recommendedName>
</protein>
<accession>A0A383AGN6</accession>
<proteinExistence type="predicted"/>
<dbReference type="Gene3D" id="3.40.50.150">
    <property type="entry name" value="Vaccinia Virus protein VP39"/>
    <property type="match status" value="1"/>
</dbReference>
<evidence type="ECO:0000256" key="2">
    <source>
        <dbReference type="ARBA" id="ARBA00022679"/>
    </source>
</evidence>